<feature type="region of interest" description="Disordered" evidence="1">
    <location>
        <begin position="1658"/>
        <end position="1690"/>
    </location>
</feature>
<gene>
    <name evidence="3" type="ORF">LCGC14_1272820</name>
</gene>
<comment type="caution">
    <text evidence="3">The sequence shown here is derived from an EMBL/GenBank/DDBJ whole genome shotgun (WGS) entry which is preliminary data.</text>
</comment>
<accession>A0A0F9P0K3</accession>
<evidence type="ECO:0000313" key="3">
    <source>
        <dbReference type="EMBL" id="KKM87052.1"/>
    </source>
</evidence>
<keyword evidence="2" id="KW-0472">Membrane</keyword>
<protein>
    <submittedName>
        <fullName evidence="3">Uncharacterized protein</fullName>
    </submittedName>
</protein>
<reference evidence="3" key="1">
    <citation type="journal article" date="2015" name="Nature">
        <title>Complex archaea that bridge the gap between prokaryotes and eukaryotes.</title>
        <authorList>
            <person name="Spang A."/>
            <person name="Saw J.H."/>
            <person name="Jorgensen S.L."/>
            <person name="Zaremba-Niedzwiedzka K."/>
            <person name="Martijn J."/>
            <person name="Lind A.E."/>
            <person name="van Eijk R."/>
            <person name="Schleper C."/>
            <person name="Guy L."/>
            <person name="Ettema T.J."/>
        </authorList>
    </citation>
    <scope>NUCLEOTIDE SEQUENCE</scope>
</reference>
<evidence type="ECO:0000256" key="1">
    <source>
        <dbReference type="SAM" id="MobiDB-lite"/>
    </source>
</evidence>
<evidence type="ECO:0000256" key="2">
    <source>
        <dbReference type="SAM" id="Phobius"/>
    </source>
</evidence>
<dbReference type="EMBL" id="LAZR01007159">
    <property type="protein sequence ID" value="KKM87052.1"/>
    <property type="molecule type" value="Genomic_DNA"/>
</dbReference>
<keyword evidence="2" id="KW-0812">Transmembrane</keyword>
<proteinExistence type="predicted"/>
<sequence>NYRVRIEIEAQDKTIKNVPIEKRFNFTQLLQELSDYDRFDWNSTRVVEYVSSTKNWIEIPCTVNKYIGATVDMDYNNKTNALVDVFWIMNGTTTKNTNRTYFLYFDSLANSPPLKPIRDYGFSPSSPNYTPRNTQNLKFGEFFRIADISAYTGRRLNQRHYGDVNNPFDDVYGYPYIEELVDYEGKVARVRDRSGRQAHSGYDQRYNMDFYWAHGSQENFQILKIAARIDDPNTRTGLYLLTEDGWRVVMFTPNAEWTQGGYFVDHTWGVTLVPDGKWRIYEYDLRHLANTYYADQLEWYQERGAPNQYDFWFDNVIAYKESGALLEANRSYSIPESHVYTPETKRANIVVRTIDIHGNLIPNVNITMYNKSTIIKTDFANVNGTVSFTNLSHADYNFTVTITSDIGDHKRIVNTTSTAIIIDKVYQEINLTCEMSKNTFNIIDVDGKPLESGWIIVGNSTGDTQIQNSTIDSSGEAIFRWLNVTPYQYNYTIFYQDKNYNPSTIWLAKGDITTRNSIIQVGVNMTTVNFTVYADNFMGEIMPGAKLNISTQNNPRNVVNLTTDENGMATLRWLNSSSVGILGNYTVRIDFYGPRDFSVTGGAWPPDENELSFNVTSQNAYILQVQLSLEDFQTKILSLNPNDNIEILWESRLKIRALLNVTKAGGDASYLGPTYADNMEYKIYDGLLLVGSGTMPIDQDYEGTHYRIIDTNELETDVNYLISISAYKSGYLIPSDLYLTLNILNHELELNQSQNDDSAKTDYWGHNVDMSVKPYGKYTESFSINVDIFKDDNHNFEFSIPDVNNEWNLSKIVFNVSNIAFNVEAVDIEINITDPYNNKHTWTDDNGSYYYVNIGEPSGIFYDLAIDLNGKSPTKDDKFNFLIEGTFTGIVTVLAEAYFIRDVINVQYSRFNVSESISIFSDDNGWAIKNITFELKNCYNPSTWDLIDPKNIANLNITTNENITYFLDSGIVGEGKLTISDRLIYPLDNQFLFIIDKKTNIVFDVKIKIEYIQEFYKNQYFETLNLSKTVNDFINGGTFQLELVGGDWLDSGALLKIVDLNSSSGLVYPSDVVLRLIVGGFNLPIGDEQSVGEGSLSLDFLNKDIDYPASLTSNQSVTFSISLTVSYTKTYSYETTGSVSYLIREAPDVYGTVQYDEDLKNYQQTVDTSILNVGTYTIRFTISKDYYSSAVKDLSLIVLNRPTLINGSTDFIRSVEQSYAMEEKTFKISFNDSLTGTPLTNLDIQSYLWERYDDQGQINETGSGTLYYESGYYILNPITESFKLGEHLILVTFGKDNYDTKNAMISLTIVDRPTLINEMSQLETVQATRYAGFEYNFTFSYVDVLTNNDVINLSEQSYTWKRYDNQDQVIDSGQDTLRFNNNSRFYELDFDSVTREPGKYELSVILDKENYTIQSSLIVLNIIERPINYVLDATNLIVDLIKVVQGKDIVFSLELSDPTDNNNALTGASVTIRFGEINYANIEEIENGVYQLTVSTNDKEAFFTSLTLTGQITIEKEYYETVTILFTTTIGMTEIFPGVPMFYFLMILGSVLAIVGSLVAYRVIQQKRIPTFVKKARSMKKNIKGKKTISDSLLYPSKEQFIVKKFGDKWAKLGLSLGEILGIKGKVKKENLPEDKIKKVKLDKMKLEKEKLKKDKIEKKKLEKEKQEQERLEKEKLEEKELPKEKGEDE</sequence>
<feature type="transmembrane region" description="Helical" evidence="2">
    <location>
        <begin position="1541"/>
        <end position="1564"/>
    </location>
</feature>
<keyword evidence="2" id="KW-1133">Transmembrane helix</keyword>
<name>A0A0F9P0K3_9ZZZZ</name>
<organism evidence="3">
    <name type="scientific">marine sediment metagenome</name>
    <dbReference type="NCBI Taxonomy" id="412755"/>
    <lineage>
        <taxon>unclassified sequences</taxon>
        <taxon>metagenomes</taxon>
        <taxon>ecological metagenomes</taxon>
    </lineage>
</organism>
<feature type="non-terminal residue" evidence="3">
    <location>
        <position position="1"/>
    </location>
</feature>